<evidence type="ECO:0000313" key="5">
    <source>
        <dbReference type="Proteomes" id="UP000249115"/>
    </source>
</evidence>
<dbReference type="Proteomes" id="UP000249115">
    <property type="component" value="Unassembled WGS sequence"/>
</dbReference>
<dbReference type="EMBL" id="QKZU01000009">
    <property type="protein sequence ID" value="PZX55353.1"/>
    <property type="molecule type" value="Genomic_DNA"/>
</dbReference>
<evidence type="ECO:0000313" key="4">
    <source>
        <dbReference type="EMBL" id="TXD79716.1"/>
    </source>
</evidence>
<keyword evidence="2" id="KW-0472">Membrane</keyword>
<evidence type="ECO:0000313" key="3">
    <source>
        <dbReference type="EMBL" id="PZX55353.1"/>
    </source>
</evidence>
<protein>
    <submittedName>
        <fullName evidence="3">Uncharacterized protein</fullName>
    </submittedName>
</protein>
<keyword evidence="2" id="KW-1133">Transmembrane helix</keyword>
<evidence type="ECO:0000313" key="6">
    <source>
        <dbReference type="Proteomes" id="UP000321927"/>
    </source>
</evidence>
<sequence length="2545" mass="280213">MATPRLSLVELITPQYLAGIQLPEQLQEYLGIIGIDKIDTFYTSEEVVYTGKASLELPEQGNTTHMNSNNGSDFSWDTPYIHFRMIIPRNGAEFIDSASNDFDSSDPSTAGKLPEVSKLLNDLRPQPDQDMDATDVITDFPAVGFKLELLVDVLNFTLGDDWKPGKIDPNDNRVRIDNSLATDRVKIKLPKVVLEYSQGDLEADLNPKFEVKSWGVAGFDAPQDLKMGELIRMEPPIAVYANELVAFSIDRVILDLSEEATPPEVLEHFGVDEAWKGLYIGQALLFFNNDQGVGFNFRVNDLLVSTNGEVSFEAALDIYLNSTLGILTAEPTFYNGATKVTEIRRGVIFPPVPTRPSGTPAGQVTVLPGAVMHLQIHGGMPTYLTQVLLQDGTDIWDASSRTATFSDLGNQDIFIIVTDSSTGAGSPLRSSEYLRVKVEIEEEAAPPDGLPEDRPEPEDALQALTPFAITGNTDNRSLIMVSNGQNVDLEIRGAGNFTVELNGSRNGAPLTQTFTNQRRISVPAPNGTELDVAVNFPASTAPNIVHEVKFQFARPKDGQQSGYISYASSGNMGEPDPIFLSSVNELLNNHLPTPNLISSINFTGYASKNRQSADADRDLASRRNEVVRAILRSNLPTAISIPLGTPNGQDIPLPYSPVTNPNNRMVRVTIEHSTLDLTELTAKIERPEVPATPDPTLPVEQPEEAPEAPTDPRDIPDVLKQLGIRIKFERNEMSLLELYGKIDFETKLESEIRSESTELITGELREGGNPQDGLVDFKLGYQYNRATKETALSFLLKSDERDTDGIIPPLTNNASNDNLLINIFGALLIFAPIINSAAKNVGENNEDGAAWVGLGASVAVPIVIGSLGIFRTRKIILHGGEARTRWVTPAPGEPLRSLDVGIVFDYEVHFDIIVQPLGIGLDRQPREGHTLPEPLKARYKAIGFNLNYSKTEEYDGLTYEPIFDASKGYDLDLSDPALFAIPEPLNSLFNIAGARLARFNPTTLEVDFVIKVDLGIITVDKFKLKIPIDTDDAPQIIPSGVKVNIPGVIVGNGFVEIIDSKYINDLGVEISTKGVEGGLDLTLVSLKIRIAANVGIGTLKDPISKREAVSVFLGLRVEFPTPIILGATGLGIYGLMGLFAMHYKRLEAEPDPTKAVGPALNWLIKASGDPTKLRTDSAETTAMLPTGNKLWGMAFDRWSFGIGVLLGTVEGGFLVNLQGMLVLELPGPRILIMVKVKMVSVLPSNPADPAKNLEMGIIGIVDIDFGRKQLTLGVMINFSIEEILEISLPIELFFKWDEPSNWHLYLGTIAQPASATILNIVRGSAYLMIQGNQLVYSEFGSRVPEFFRDKTLNGIAIAVGLEASIVFGRESSGIYLKIAAGAHLGVSFAPFLVVGNMYFEGHLRLLIVSISARGEFNILVSKRSGQEGLKTYINGKVCGSIDLWFFEISACIGVEIGDEGYEVEPPKLVRGLYLQSFSPVLNSGQGSIKPIDASLGNGEEITLGAIPSELIKVPIDTLPVIQFHASPRIASTFVGDSFVTDPGTFSGIGGKLQLSEEVEVEYILNKVQLLENGAVYESTSEEKPPSVWRIDRPSNGSTTDTAIDLATFSRTPATAPYAIERSSELNTNVEITWKDACKQAAPPASVFFSFCGQHIGYSQSGWTLDGIAKADPEDTIRVKPVDKTMRVIHDRKAQADLADIFLEGIGFPHSNQAQVIGIDKISISPTSRKEKKCFNTLVKVKDKYESTYTFGKEIKISLLNQGIKPIAPDIKVVANPAGIKLDRIIITKPISGTNTINTPLKDQPKERVTNLKNLATIMDAPIIKRPDLVFPERFIEAKETGIPVDPEIRIHFLNTPVTTALINFEYENTTLIKSTRLTAIAFDTKGIIISEQTFSPKSTKPGKGSITLSGQDISYVQVHASKFHVEVIEVCYEKIIVTQPTEAQLTFPCFRALQLPWFQNQDRELLKRYNKLVKAVENDTKSLLDQEAGVIFETGACDELFILGANFKKGTSFVWMEELSSAGEVLERYQFNSLPVQTLINYSTTLPAHWIMPGAALREKVLYLLSFLSTEDLKNYYKFTLNFKPKNSKMTKLRMFVTGGMSGAPMFLISAIEVLRKSEVQHHADLQIKQDTSRTTLDAFINNDSEIPMLRPGKTYQLIVDYTSIVRTRKNKNEAYVEHSKPGNQVFAFATDNTPPLPLAPYVLGTTPEMDEQFHFFQDPIKVVFNDNAFLKMYDLYGKELQGIIRGADGKPVLNSPEAVEETGSIPAIITSPYRAAVERLIELGFLPCTGVLNIPLHPVYTPSFELKPNMPYTFDIDISPEMPLPESGVKTPFFRRSFKTSRYANLEGMADHIKKGQYYQKALTAQLSATPGGSGPDIPVAILEDSQMESMLRNAGYMPKDAPEETIITLLWVQMGSSGDFVPYGILIDALEPLWRDITISSETNPRNEQNQIIDPNFIIYENHKTKSVELVALPGEDRITKFIRTSSGARTLILLDPTVLWNPDGEELTIQIRQNQIAFYEMTEKTVDLISLPIFPDAPWEES</sequence>
<reference evidence="3 5" key="1">
    <citation type="submission" date="2018-06" db="EMBL/GenBank/DDBJ databases">
        <title>Genomic Encyclopedia of Archaeal and Bacterial Type Strains, Phase II (KMG-II): from individual species to whole genera.</title>
        <authorList>
            <person name="Goeker M."/>
        </authorList>
    </citation>
    <scope>NUCLEOTIDE SEQUENCE [LARGE SCALE GENOMIC DNA]</scope>
    <source>
        <strain evidence="3 5">DSM 22686</strain>
    </source>
</reference>
<keyword evidence="2" id="KW-0812">Transmembrane</keyword>
<gene>
    <name evidence="4" type="ORF">ESW18_00875</name>
    <name evidence="3" type="ORF">LV84_02491</name>
</gene>
<feature type="region of interest" description="Disordered" evidence="1">
    <location>
        <begin position="686"/>
        <end position="715"/>
    </location>
</feature>
<evidence type="ECO:0000256" key="1">
    <source>
        <dbReference type="SAM" id="MobiDB-lite"/>
    </source>
</evidence>
<organism evidence="3 5">
    <name type="scientific">Algoriphagus ratkowskyi</name>
    <dbReference type="NCBI Taxonomy" id="57028"/>
    <lineage>
        <taxon>Bacteria</taxon>
        <taxon>Pseudomonadati</taxon>
        <taxon>Bacteroidota</taxon>
        <taxon>Cytophagia</taxon>
        <taxon>Cytophagales</taxon>
        <taxon>Cyclobacteriaceae</taxon>
        <taxon>Algoriphagus</taxon>
    </lineage>
</organism>
<feature type="transmembrane region" description="Helical" evidence="2">
    <location>
        <begin position="819"/>
        <end position="838"/>
    </location>
</feature>
<name>A0A2W7R3G1_9BACT</name>
<evidence type="ECO:0000256" key="2">
    <source>
        <dbReference type="SAM" id="Phobius"/>
    </source>
</evidence>
<dbReference type="Proteomes" id="UP000321927">
    <property type="component" value="Unassembled WGS sequence"/>
</dbReference>
<feature type="transmembrane region" description="Helical" evidence="2">
    <location>
        <begin position="1123"/>
        <end position="1143"/>
    </location>
</feature>
<feature type="transmembrane region" description="Helical" evidence="2">
    <location>
        <begin position="850"/>
        <end position="870"/>
    </location>
</feature>
<feature type="transmembrane region" description="Helical" evidence="2">
    <location>
        <begin position="1198"/>
        <end position="1223"/>
    </location>
</feature>
<accession>A0A2W7R3G1</accession>
<keyword evidence="6" id="KW-1185">Reference proteome</keyword>
<reference evidence="4 6" key="2">
    <citation type="submission" date="2019-08" db="EMBL/GenBank/DDBJ databases">
        <title>Genome of Algoriphagus ratkowskyi IC026.</title>
        <authorList>
            <person name="Bowman J.P."/>
        </authorList>
    </citation>
    <scope>NUCLEOTIDE SEQUENCE [LARGE SCALE GENOMIC DNA]</scope>
    <source>
        <strain evidence="4 6">IC026</strain>
    </source>
</reference>
<dbReference type="OrthoDB" id="1205007at2"/>
<dbReference type="EMBL" id="VORV01000001">
    <property type="protein sequence ID" value="TXD79716.1"/>
    <property type="molecule type" value="Genomic_DNA"/>
</dbReference>
<dbReference type="RefSeq" id="WP_086501937.1">
    <property type="nucleotide sequence ID" value="NZ_MSSV01000011.1"/>
</dbReference>
<proteinExistence type="predicted"/>
<comment type="caution">
    <text evidence="3">The sequence shown here is derived from an EMBL/GenBank/DDBJ whole genome shotgun (WGS) entry which is preliminary data.</text>
</comment>